<dbReference type="PANTHER" id="PTHR22803">
    <property type="entry name" value="MANNOSE, PHOSPHOLIPASE, LECTIN RECEPTOR RELATED"/>
    <property type="match status" value="1"/>
</dbReference>
<reference evidence="4" key="1">
    <citation type="submission" date="2022-11" db="UniProtKB">
        <authorList>
            <consortium name="WormBaseParasite"/>
        </authorList>
    </citation>
    <scope>IDENTIFICATION</scope>
</reference>
<keyword evidence="3" id="KW-1185">Reference proteome</keyword>
<dbReference type="InterPro" id="IPR016186">
    <property type="entry name" value="C-type_lectin-like/link_sf"/>
</dbReference>
<organism evidence="3 4">
    <name type="scientific">Plectus sambesii</name>
    <dbReference type="NCBI Taxonomy" id="2011161"/>
    <lineage>
        <taxon>Eukaryota</taxon>
        <taxon>Metazoa</taxon>
        <taxon>Ecdysozoa</taxon>
        <taxon>Nematoda</taxon>
        <taxon>Chromadorea</taxon>
        <taxon>Plectida</taxon>
        <taxon>Plectina</taxon>
        <taxon>Plectoidea</taxon>
        <taxon>Plectidae</taxon>
        <taxon>Plectus</taxon>
    </lineage>
</organism>
<dbReference type="WBParaSite" id="PSAMB.scaffold308size57750.g4491.t1">
    <property type="protein sequence ID" value="PSAMB.scaffold308size57750.g4491.t1"/>
    <property type="gene ID" value="PSAMB.scaffold308size57750.g4491"/>
</dbReference>
<evidence type="ECO:0000313" key="3">
    <source>
        <dbReference type="Proteomes" id="UP000887566"/>
    </source>
</evidence>
<name>A0A914W5W1_9BILA</name>
<dbReference type="AlphaFoldDB" id="A0A914W5W1"/>
<feature type="domain" description="C-type lectin" evidence="2">
    <location>
        <begin position="216"/>
        <end position="336"/>
    </location>
</feature>
<accession>A0A914W5W1</accession>
<dbReference type="InterPro" id="IPR001304">
    <property type="entry name" value="C-type_lectin-like"/>
</dbReference>
<dbReference type="InterPro" id="IPR050111">
    <property type="entry name" value="C-type_lectin/snaclec_domain"/>
</dbReference>
<sequence length="351" mass="38520">MRRSTGPWTELLGAPDRTGTDLFFRGPSFGPNRVAWTEHNSVRSRVALHGKNLQKKVDGPDRGPTVFSAGPRSASSSCASIWIGAYQVDHTGYFNWTDGKTFSYTNWNPGEPDLSRPCVSMQGTANPRWITELNNTLNCFVCKYDNSSLPITSTSTTTSTTTTTTTTTTTSTTTTTPPPTTKTTTAKHTTMKTTPITTATTSSSGTCPADWSYFQKTNSCYRVFRMSVLWYEADEYCYGQQAGRHLTSIHSAEENNFLIGLAQKVLPSDSQYAWIGLNDIQSFNQFQWSDKSATDFNNWGAGEPVEQMGAQNCAVLTVSSKGFTNPLVGTWKDISCGTANVPSFICKISTF</sequence>
<dbReference type="Pfam" id="PF00059">
    <property type="entry name" value="Lectin_C"/>
    <property type="match status" value="2"/>
</dbReference>
<dbReference type="InterPro" id="IPR016187">
    <property type="entry name" value="CTDL_fold"/>
</dbReference>
<dbReference type="SUPFAM" id="SSF56436">
    <property type="entry name" value="C-type lectin-like"/>
    <property type="match status" value="2"/>
</dbReference>
<dbReference type="SMART" id="SM00034">
    <property type="entry name" value="CLECT"/>
    <property type="match status" value="2"/>
</dbReference>
<evidence type="ECO:0000256" key="1">
    <source>
        <dbReference type="SAM" id="MobiDB-lite"/>
    </source>
</evidence>
<dbReference type="Proteomes" id="UP000887566">
    <property type="component" value="Unplaced"/>
</dbReference>
<dbReference type="PROSITE" id="PS50041">
    <property type="entry name" value="C_TYPE_LECTIN_2"/>
    <property type="match status" value="2"/>
</dbReference>
<feature type="region of interest" description="Disordered" evidence="1">
    <location>
        <begin position="153"/>
        <end position="188"/>
    </location>
</feature>
<proteinExistence type="predicted"/>
<feature type="domain" description="C-type lectin" evidence="2">
    <location>
        <begin position="81"/>
        <end position="143"/>
    </location>
</feature>
<protein>
    <submittedName>
        <fullName evidence="4">C-type lectin domain-containing protein</fullName>
    </submittedName>
</protein>
<evidence type="ECO:0000259" key="2">
    <source>
        <dbReference type="PROSITE" id="PS50041"/>
    </source>
</evidence>
<dbReference type="Gene3D" id="3.10.100.10">
    <property type="entry name" value="Mannose-Binding Protein A, subunit A"/>
    <property type="match status" value="2"/>
</dbReference>
<dbReference type="CDD" id="cd00037">
    <property type="entry name" value="CLECT"/>
    <property type="match status" value="1"/>
</dbReference>
<evidence type="ECO:0000313" key="4">
    <source>
        <dbReference type="WBParaSite" id="PSAMB.scaffold308size57750.g4491.t1"/>
    </source>
</evidence>